<keyword evidence="2" id="KW-1185">Reference proteome</keyword>
<organism evidence="1 2">
    <name type="scientific">Gulosibacter molinativorax</name>
    <dbReference type="NCBI Taxonomy" id="256821"/>
    <lineage>
        <taxon>Bacteria</taxon>
        <taxon>Bacillati</taxon>
        <taxon>Actinomycetota</taxon>
        <taxon>Actinomycetes</taxon>
        <taxon>Micrococcales</taxon>
        <taxon>Microbacteriaceae</taxon>
        <taxon>Gulosibacter</taxon>
    </lineage>
</organism>
<reference evidence="1" key="2">
    <citation type="journal article" date="2022" name="Sci. Rep.">
        <title>In silico prediction of the enzymes involved in the degradation of the herbicide molinate by Gulosibacter molinativorax ON4T.</title>
        <authorList>
            <person name="Lopes A.R."/>
            <person name="Bunin E."/>
            <person name="Viana A.T."/>
            <person name="Froufe H."/>
            <person name="Munoz-Merida A."/>
            <person name="Pinho D."/>
            <person name="Figueiredo J."/>
            <person name="Barroso C."/>
            <person name="Vaz-Moreira I."/>
            <person name="Bellanger X."/>
            <person name="Egas C."/>
            <person name="Nunes O.C."/>
        </authorList>
    </citation>
    <scope>NUCLEOTIDE SEQUENCE</scope>
    <source>
        <strain evidence="1">ON4</strain>
    </source>
</reference>
<evidence type="ECO:0000313" key="2">
    <source>
        <dbReference type="Proteomes" id="UP001170379"/>
    </source>
</evidence>
<gene>
    <name evidence="1" type="ORF">C7K25_04660</name>
</gene>
<evidence type="ECO:0000313" key="1">
    <source>
        <dbReference type="EMBL" id="MDJ1370662.1"/>
    </source>
</evidence>
<reference evidence="1" key="1">
    <citation type="submission" date="2018-03" db="EMBL/GenBank/DDBJ databases">
        <authorList>
            <person name="Nunes O.C."/>
            <person name="Lopes A.R."/>
            <person name="Froufe H."/>
            <person name="Munoz-Merida A."/>
            <person name="Barroso C."/>
            <person name="Egas C."/>
        </authorList>
    </citation>
    <scope>NUCLEOTIDE SEQUENCE</scope>
    <source>
        <strain evidence="1">ON4</strain>
    </source>
</reference>
<dbReference type="EMBL" id="PXVD01000006">
    <property type="protein sequence ID" value="MDJ1370662.1"/>
    <property type="molecule type" value="Genomic_DNA"/>
</dbReference>
<protein>
    <submittedName>
        <fullName evidence="1">Uncharacterized protein</fullName>
    </submittedName>
</protein>
<dbReference type="Proteomes" id="UP001170379">
    <property type="component" value="Unassembled WGS sequence"/>
</dbReference>
<proteinExistence type="predicted"/>
<accession>A0ABT7C795</accession>
<comment type="caution">
    <text evidence="1">The sequence shown here is derived from an EMBL/GenBank/DDBJ whole genome shotgun (WGS) entry which is preliminary data.</text>
</comment>
<sequence length="75" mass="8351">MTVLLAHRVKVTGELEVRTSSGWFVIGSIARRGDAFYACHANGTQVNEVFRRRHQAVLALLQAWGMFRGDTSEAC</sequence>
<dbReference type="RefSeq" id="WP_026937838.1">
    <property type="nucleotide sequence ID" value="NZ_CP028426.1"/>
</dbReference>
<name>A0ABT7C795_9MICO</name>